<organism evidence="1 2">
    <name type="scientific">Bifidobacterium longum subsp. infantis</name>
    <dbReference type="NCBI Taxonomy" id="1682"/>
    <lineage>
        <taxon>Bacteria</taxon>
        <taxon>Bacillati</taxon>
        <taxon>Actinomycetota</taxon>
        <taxon>Actinomycetes</taxon>
        <taxon>Bifidobacteriales</taxon>
        <taxon>Bifidobacteriaceae</taxon>
        <taxon>Bifidobacterium</taxon>
    </lineage>
</organism>
<name>A0A0M4MFY4_BIFLI</name>
<evidence type="ECO:0000313" key="1">
    <source>
        <dbReference type="EMBL" id="ALE10012.1"/>
    </source>
</evidence>
<dbReference type="EMBL" id="CP010411">
    <property type="protein sequence ID" value="ALE10012.1"/>
    <property type="molecule type" value="Genomic_DNA"/>
</dbReference>
<accession>A0A0M4MFY4</accession>
<proteinExistence type="predicted"/>
<gene>
    <name evidence="1" type="ORF">RY67_2012</name>
</gene>
<dbReference type="AlphaFoldDB" id="A0A0M4MFY4"/>
<dbReference type="Proteomes" id="UP000067206">
    <property type="component" value="Chromosome"/>
</dbReference>
<sequence length="41" mass="4447">MLPFASAIVSRSSSPLSRTVLAPVYPIYKKKHSSGDLESIL</sequence>
<protein>
    <submittedName>
        <fullName evidence="1">Uncharacterized protein</fullName>
    </submittedName>
</protein>
<reference evidence="1 2" key="1">
    <citation type="submission" date="2014-12" db="EMBL/GenBank/DDBJ databases">
        <title>Complete genome sequence of Bifidobacterium longum subsp. infantis BT1.</title>
        <authorList>
            <person name="Kim J.F."/>
            <person name="Kwak M.-J."/>
        </authorList>
    </citation>
    <scope>NUCLEOTIDE SEQUENCE [LARGE SCALE GENOMIC DNA]</scope>
    <source>
        <strain evidence="1 2">BT1</strain>
    </source>
</reference>
<evidence type="ECO:0000313" key="2">
    <source>
        <dbReference type="Proteomes" id="UP000067206"/>
    </source>
</evidence>